<evidence type="ECO:0000313" key="2">
    <source>
        <dbReference type="EMBL" id="HHP81209.1"/>
    </source>
</evidence>
<dbReference type="InterPro" id="IPR046348">
    <property type="entry name" value="SIS_dom_sf"/>
</dbReference>
<dbReference type="AlphaFoldDB" id="A0A7C5XLT3"/>
<dbReference type="InterPro" id="IPR035472">
    <property type="entry name" value="RpiR-like_SIS"/>
</dbReference>
<name>A0A7C5XLT3_9CREN</name>
<dbReference type="PROSITE" id="PS51464">
    <property type="entry name" value="SIS"/>
    <property type="match status" value="1"/>
</dbReference>
<dbReference type="GO" id="GO:1901135">
    <property type="term" value="P:carbohydrate derivative metabolic process"/>
    <property type="evidence" value="ECO:0007669"/>
    <property type="project" value="InterPro"/>
</dbReference>
<evidence type="ECO:0000259" key="1">
    <source>
        <dbReference type="PROSITE" id="PS51464"/>
    </source>
</evidence>
<accession>A0A7C5XLT3</accession>
<organism evidence="2">
    <name type="scientific">Ignisphaera aggregans</name>
    <dbReference type="NCBI Taxonomy" id="334771"/>
    <lineage>
        <taxon>Archaea</taxon>
        <taxon>Thermoproteota</taxon>
        <taxon>Thermoprotei</taxon>
        <taxon>Desulfurococcales</taxon>
        <taxon>Desulfurococcaceae</taxon>
        <taxon>Ignisphaera</taxon>
    </lineage>
</organism>
<reference evidence="2" key="1">
    <citation type="journal article" date="2020" name="mSystems">
        <title>Genome- and Community-Level Interaction Insights into Carbon Utilization and Element Cycling Functions of Hydrothermarchaeota in Hydrothermal Sediment.</title>
        <authorList>
            <person name="Zhou Z."/>
            <person name="Liu Y."/>
            <person name="Xu W."/>
            <person name="Pan J."/>
            <person name="Luo Z.H."/>
            <person name="Li M."/>
        </authorList>
    </citation>
    <scope>NUCLEOTIDE SEQUENCE [LARGE SCALE GENOMIC DNA]</scope>
    <source>
        <strain evidence="2">SpSt-1121</strain>
    </source>
</reference>
<dbReference type="CDD" id="cd05013">
    <property type="entry name" value="SIS_RpiR"/>
    <property type="match status" value="1"/>
</dbReference>
<dbReference type="Gene3D" id="3.40.50.10490">
    <property type="entry name" value="Glucose-6-phosphate isomerase like protein, domain 1"/>
    <property type="match status" value="1"/>
</dbReference>
<dbReference type="InterPro" id="IPR050099">
    <property type="entry name" value="SIS_GmhA/DiaA_subfam"/>
</dbReference>
<dbReference type="InterPro" id="IPR001347">
    <property type="entry name" value="SIS_dom"/>
</dbReference>
<dbReference type="PANTHER" id="PTHR30390">
    <property type="entry name" value="SEDOHEPTULOSE 7-PHOSPHATE ISOMERASE / DNAA INITIATOR-ASSOCIATING FACTOR FOR REPLICATION INITIATION"/>
    <property type="match status" value="1"/>
</dbReference>
<dbReference type="GO" id="GO:0097367">
    <property type="term" value="F:carbohydrate derivative binding"/>
    <property type="evidence" value="ECO:0007669"/>
    <property type="project" value="InterPro"/>
</dbReference>
<sequence length="249" mass="27670">MVVVLDSYIKFRDIVFSTINSIIGEERNNIEKAADFLADSILSNGFIYVFGTGHSMLLALEAFYRAGGLANIYPLLDLSLLGLSSFLRSTFLERLPGYAKAIIDSINIKPGSSIIIISNSGKNAVPVEMAFEARRRGLKVIAITSVEYSKKLDPENPLGKKLYELADIVIDNKIPLGDASYEVKGFKQRIAPISTIINAFILQLLIIRVVEKLLERGIEPEIWMSANVPGGVERNAKLIEKYMQLLKYL</sequence>
<keyword evidence="2" id="KW-0413">Isomerase</keyword>
<proteinExistence type="predicted"/>
<dbReference type="Pfam" id="PF13580">
    <property type="entry name" value="SIS_2"/>
    <property type="match status" value="1"/>
</dbReference>
<dbReference type="SUPFAM" id="SSF53697">
    <property type="entry name" value="SIS domain"/>
    <property type="match status" value="1"/>
</dbReference>
<dbReference type="EMBL" id="DRZI01000030">
    <property type="protein sequence ID" value="HHP81209.1"/>
    <property type="molecule type" value="Genomic_DNA"/>
</dbReference>
<dbReference type="NCBIfam" id="NF002805">
    <property type="entry name" value="PRK02947.1"/>
    <property type="match status" value="1"/>
</dbReference>
<comment type="caution">
    <text evidence="2">The sequence shown here is derived from an EMBL/GenBank/DDBJ whole genome shotgun (WGS) entry which is preliminary data.</text>
</comment>
<protein>
    <submittedName>
        <fullName evidence="2">Sugar isomerase domain-containing protein</fullName>
    </submittedName>
</protein>
<feature type="domain" description="SIS" evidence="1">
    <location>
        <begin position="37"/>
        <end position="220"/>
    </location>
</feature>
<dbReference type="PANTHER" id="PTHR30390:SF7">
    <property type="entry name" value="PHOSPHOHEPTOSE ISOMERASE"/>
    <property type="match status" value="1"/>
</dbReference>
<dbReference type="GO" id="GO:0016853">
    <property type="term" value="F:isomerase activity"/>
    <property type="evidence" value="ECO:0007669"/>
    <property type="project" value="UniProtKB-KW"/>
</dbReference>
<gene>
    <name evidence="2" type="ORF">ENM84_00945</name>
</gene>